<dbReference type="InterPro" id="IPR016181">
    <property type="entry name" value="Acyl_CoA_acyltransferase"/>
</dbReference>
<dbReference type="PROSITE" id="PS51186">
    <property type="entry name" value="GNAT"/>
    <property type="match status" value="1"/>
</dbReference>
<evidence type="ECO:0000313" key="2">
    <source>
        <dbReference type="EMBL" id="MEL4304979.1"/>
    </source>
</evidence>
<dbReference type="InterPro" id="IPR000182">
    <property type="entry name" value="GNAT_dom"/>
</dbReference>
<accession>A0ABU9KRG8</accession>
<reference evidence="2 3" key="1">
    <citation type="submission" date="2024-04" db="EMBL/GenBank/DDBJ databases">
        <title>Methanococcoides sp. LMO-2.</title>
        <authorList>
            <person name="Liang L."/>
        </authorList>
    </citation>
    <scope>NUCLEOTIDE SEQUENCE [LARGE SCALE GENOMIC DNA]</scope>
    <source>
        <strain evidence="2 3">LMO-2</strain>
    </source>
</reference>
<evidence type="ECO:0000313" key="3">
    <source>
        <dbReference type="Proteomes" id="UP001396646"/>
    </source>
</evidence>
<keyword evidence="3" id="KW-1185">Reference proteome</keyword>
<gene>
    <name evidence="2" type="ORF">WOA13_03875</name>
</gene>
<dbReference type="EMBL" id="JBCAUS010000002">
    <property type="protein sequence ID" value="MEL4304979.1"/>
    <property type="molecule type" value="Genomic_DNA"/>
</dbReference>
<feature type="domain" description="N-acetyltransferase" evidence="1">
    <location>
        <begin position="4"/>
        <end position="159"/>
    </location>
</feature>
<proteinExistence type="predicted"/>
<dbReference type="Proteomes" id="UP001396646">
    <property type="component" value="Unassembled WGS sequence"/>
</dbReference>
<protein>
    <recommendedName>
        <fullName evidence="1">N-acetyltransferase domain-containing protein</fullName>
    </recommendedName>
</protein>
<evidence type="ECO:0000259" key="1">
    <source>
        <dbReference type="PROSITE" id="PS51186"/>
    </source>
</evidence>
<comment type="caution">
    <text evidence="2">The sequence shown here is derived from an EMBL/GenBank/DDBJ whole genome shotgun (WGS) entry which is preliminary data.</text>
</comment>
<dbReference type="RefSeq" id="WP_342126665.1">
    <property type="nucleotide sequence ID" value="NZ_JBCAUS010000002.1"/>
</dbReference>
<sequence>MPSTKIRQVKERDFSELAVLLKEGLGFSTEVWRRRFDMWWINNPVMDPAISYGWVIEEDESEIVGFLGNIPVKYQIKGKDDIAVAATSLYVRPSVRGVTSIRLTLAFDRQENVRLLLHTTPNKVAAKIYSKFGSSETDVPFKNMEYWHIRDYGKISDLYVQTNLMSHRLLPLIEASLVPIKLISPFFRWFTDKMNSKLPPDYYKCSIAADCDDSFTELWENNRKENVTTICRDVETLRWLYFSEAVADKRYLVKCVDTRNGELVGYFVFDIVFSEKDIKTMQLKDAYVPQFDKGIILSLIEFSLDLAKKHDVAGLLFWSIDQKMDDVLNKRFRIKRKHKKIYMYNFVKEDDNMCQEGHGDVFIPSSIDPDRGVL</sequence>
<name>A0ABU9KRG8_9EURY</name>
<organism evidence="2 3">
    <name type="scientific">Methanococcoides cohabitans</name>
    <dbReference type="NCBI Taxonomy" id="3136559"/>
    <lineage>
        <taxon>Archaea</taxon>
        <taxon>Methanobacteriati</taxon>
        <taxon>Methanobacteriota</taxon>
        <taxon>Stenosarchaea group</taxon>
        <taxon>Methanomicrobia</taxon>
        <taxon>Methanosarcinales</taxon>
        <taxon>Methanosarcinaceae</taxon>
        <taxon>Methanococcoides</taxon>
    </lineage>
</organism>
<dbReference type="Gene3D" id="3.40.630.30">
    <property type="match status" value="1"/>
</dbReference>
<dbReference type="SUPFAM" id="SSF55729">
    <property type="entry name" value="Acyl-CoA N-acyltransferases (Nat)"/>
    <property type="match status" value="1"/>
</dbReference>